<keyword evidence="3" id="KW-1133">Transmembrane helix</keyword>
<dbReference type="GO" id="GO:0005509">
    <property type="term" value="F:calcium ion binding"/>
    <property type="evidence" value="ECO:0007669"/>
    <property type="project" value="InterPro"/>
</dbReference>
<sequence>MHKAFQYILEKRKMVFGLWPAALPTLFKVLGVGGDLFKKNPLTVNLDRLKEDLPGIPSVPALDLKEITEHEWLQKVIGKFISEAGGLQTINCLITVQQIPDFIFQAMPNKGLTREAFSLLMETLGFDRSETPELFDKLRLELADPDGTIRREVVSAKKGLAELYRRVSAIDEGFLQLDMTKSSVFIKTLSLYPWRDGLASCLKMAGIGIDDSDMEKLWKRMKDAQAVAQAKQRQLAEQTGNFLGGEINMTREIGLFLQENKKLPKQLVEIVLTLACDVDDEHISQMWASAGVEDCGLIPLQKLPQLLFSFRKDGVDFAAFKEILQRIGVPVNERLMRQVFTRMDIDGSGRLGVHEFKAGFLNVFTTVLPVALVESIGLSEGEVVAGGIGLAVLLVLVFAFILLSFAAFGSLSAGWGSTLAQLVLVGGASGGAASGGAPKSLQKYIDGVAESLSECLQIPKSAILKGMEGIMEGSGNAGAGGGKAQAGEGGKNTEGRAEVNEDEEEV</sequence>
<dbReference type="EMBL" id="CDMZ01000144">
    <property type="protein sequence ID" value="CEM07760.1"/>
    <property type="molecule type" value="Genomic_DNA"/>
</dbReference>
<dbReference type="InterPro" id="IPR002048">
    <property type="entry name" value="EF_hand_dom"/>
</dbReference>
<evidence type="ECO:0000313" key="5">
    <source>
        <dbReference type="EMBL" id="CEM07760.1"/>
    </source>
</evidence>
<feature type="transmembrane region" description="Helical" evidence="3">
    <location>
        <begin position="383"/>
        <end position="408"/>
    </location>
</feature>
<feature type="domain" description="EF-hand" evidence="4">
    <location>
        <begin position="331"/>
        <end position="366"/>
    </location>
</feature>
<accession>A0A0G4F5J5</accession>
<reference evidence="5" key="1">
    <citation type="submission" date="2014-11" db="EMBL/GenBank/DDBJ databases">
        <authorList>
            <person name="Otto D Thomas"/>
            <person name="Naeem Raeece"/>
        </authorList>
    </citation>
    <scope>NUCLEOTIDE SEQUENCE</scope>
</reference>
<keyword evidence="3" id="KW-0812">Transmembrane</keyword>
<evidence type="ECO:0000256" key="1">
    <source>
        <dbReference type="ARBA" id="ARBA00022837"/>
    </source>
</evidence>
<name>A0A0G4F5J5_9ALVE</name>
<evidence type="ECO:0000256" key="3">
    <source>
        <dbReference type="SAM" id="Phobius"/>
    </source>
</evidence>
<organism evidence="5">
    <name type="scientific">Chromera velia CCMP2878</name>
    <dbReference type="NCBI Taxonomy" id="1169474"/>
    <lineage>
        <taxon>Eukaryota</taxon>
        <taxon>Sar</taxon>
        <taxon>Alveolata</taxon>
        <taxon>Colpodellida</taxon>
        <taxon>Chromeraceae</taxon>
        <taxon>Chromera</taxon>
    </lineage>
</organism>
<dbReference type="VEuPathDB" id="CryptoDB:Cvel_2787"/>
<gene>
    <name evidence="5" type="ORF">Cvel_2787</name>
</gene>
<keyword evidence="1" id="KW-0106">Calcium</keyword>
<dbReference type="PROSITE" id="PS00018">
    <property type="entry name" value="EF_HAND_1"/>
    <property type="match status" value="1"/>
</dbReference>
<evidence type="ECO:0000259" key="4">
    <source>
        <dbReference type="PROSITE" id="PS50222"/>
    </source>
</evidence>
<evidence type="ECO:0000256" key="2">
    <source>
        <dbReference type="SAM" id="MobiDB-lite"/>
    </source>
</evidence>
<dbReference type="InterPro" id="IPR011992">
    <property type="entry name" value="EF-hand-dom_pair"/>
</dbReference>
<dbReference type="PROSITE" id="PS50222">
    <property type="entry name" value="EF_HAND_2"/>
    <property type="match status" value="1"/>
</dbReference>
<dbReference type="AlphaFoldDB" id="A0A0G4F5J5"/>
<proteinExistence type="predicted"/>
<feature type="compositionally biased region" description="Gly residues" evidence="2">
    <location>
        <begin position="475"/>
        <end position="490"/>
    </location>
</feature>
<protein>
    <recommendedName>
        <fullName evidence="4">EF-hand domain-containing protein</fullName>
    </recommendedName>
</protein>
<dbReference type="InterPro" id="IPR018247">
    <property type="entry name" value="EF_Hand_1_Ca_BS"/>
</dbReference>
<dbReference type="Gene3D" id="1.10.238.10">
    <property type="entry name" value="EF-hand"/>
    <property type="match status" value="1"/>
</dbReference>
<dbReference type="SUPFAM" id="SSF47473">
    <property type="entry name" value="EF-hand"/>
    <property type="match status" value="1"/>
</dbReference>
<keyword evidence="3" id="KW-0472">Membrane</keyword>
<feature type="region of interest" description="Disordered" evidence="2">
    <location>
        <begin position="475"/>
        <end position="506"/>
    </location>
</feature>